<feature type="signal peptide" evidence="1">
    <location>
        <begin position="1"/>
        <end position="21"/>
    </location>
</feature>
<protein>
    <recommendedName>
        <fullName evidence="4">Secreted protein</fullName>
    </recommendedName>
</protein>
<keyword evidence="1" id="KW-0732">Signal</keyword>
<accession>A0A8S1A655</accession>
<proteinExistence type="predicted"/>
<comment type="caution">
    <text evidence="2">The sequence shown here is derived from an EMBL/GenBank/DDBJ whole genome shotgun (WGS) entry which is preliminary data.</text>
</comment>
<evidence type="ECO:0000256" key="1">
    <source>
        <dbReference type="SAM" id="SignalP"/>
    </source>
</evidence>
<sequence>MSAKAIVVLCAQALFAHVVNTTSKLPRRGGRDFFKSKSRCTPKQIFAVHTNIWSDPETSAQLLFRHSNPFSYAGLSCNLQ</sequence>
<keyword evidence="3" id="KW-1185">Reference proteome</keyword>
<evidence type="ECO:0008006" key="4">
    <source>
        <dbReference type="Google" id="ProtNLM"/>
    </source>
</evidence>
<evidence type="ECO:0000313" key="2">
    <source>
        <dbReference type="EMBL" id="CAB3241644.1"/>
    </source>
</evidence>
<gene>
    <name evidence="2" type="ORF">APLA_LOCUS8776</name>
</gene>
<evidence type="ECO:0000313" key="3">
    <source>
        <dbReference type="Proteomes" id="UP000494106"/>
    </source>
</evidence>
<reference evidence="2 3" key="1">
    <citation type="submission" date="2020-04" db="EMBL/GenBank/DDBJ databases">
        <authorList>
            <person name="Wallbank WR R."/>
            <person name="Pardo Diaz C."/>
            <person name="Kozak K."/>
            <person name="Martin S."/>
            <person name="Jiggins C."/>
            <person name="Moest M."/>
            <person name="Warren A I."/>
            <person name="Byers J.R.P. K."/>
            <person name="Montejo-Kovacevich G."/>
            <person name="Yen C E."/>
        </authorList>
    </citation>
    <scope>NUCLEOTIDE SEQUENCE [LARGE SCALE GENOMIC DNA]</scope>
</reference>
<feature type="chain" id="PRO_5035734557" description="Secreted protein" evidence="1">
    <location>
        <begin position="22"/>
        <end position="80"/>
    </location>
</feature>
<organism evidence="2 3">
    <name type="scientific">Arctia plantaginis</name>
    <name type="common">Wood tiger moth</name>
    <name type="synonym">Phalaena plantaginis</name>
    <dbReference type="NCBI Taxonomy" id="874455"/>
    <lineage>
        <taxon>Eukaryota</taxon>
        <taxon>Metazoa</taxon>
        <taxon>Ecdysozoa</taxon>
        <taxon>Arthropoda</taxon>
        <taxon>Hexapoda</taxon>
        <taxon>Insecta</taxon>
        <taxon>Pterygota</taxon>
        <taxon>Neoptera</taxon>
        <taxon>Endopterygota</taxon>
        <taxon>Lepidoptera</taxon>
        <taxon>Glossata</taxon>
        <taxon>Ditrysia</taxon>
        <taxon>Noctuoidea</taxon>
        <taxon>Erebidae</taxon>
        <taxon>Arctiinae</taxon>
        <taxon>Arctia</taxon>
    </lineage>
</organism>
<dbReference type="AlphaFoldDB" id="A0A8S1A655"/>
<dbReference type="EMBL" id="CADEBC010000511">
    <property type="protein sequence ID" value="CAB3241644.1"/>
    <property type="molecule type" value="Genomic_DNA"/>
</dbReference>
<name>A0A8S1A655_ARCPL</name>
<dbReference type="Proteomes" id="UP000494106">
    <property type="component" value="Unassembled WGS sequence"/>
</dbReference>